<dbReference type="Pfam" id="PF00196">
    <property type="entry name" value="GerE"/>
    <property type="match status" value="1"/>
</dbReference>
<dbReference type="Pfam" id="PF13191">
    <property type="entry name" value="AAA_16"/>
    <property type="match status" value="1"/>
</dbReference>
<keyword evidence="5" id="KW-1185">Reference proteome</keyword>
<evidence type="ECO:0000256" key="1">
    <source>
        <dbReference type="ARBA" id="ARBA00022741"/>
    </source>
</evidence>
<protein>
    <submittedName>
        <fullName evidence="4">AAA family ATPase</fullName>
    </submittedName>
</protein>
<evidence type="ECO:0000256" key="2">
    <source>
        <dbReference type="ARBA" id="ARBA00022840"/>
    </source>
</evidence>
<evidence type="ECO:0000259" key="3">
    <source>
        <dbReference type="PROSITE" id="PS50043"/>
    </source>
</evidence>
<dbReference type="Gene3D" id="1.10.10.10">
    <property type="entry name" value="Winged helix-like DNA-binding domain superfamily/Winged helix DNA-binding domain"/>
    <property type="match status" value="1"/>
</dbReference>
<dbReference type="RefSeq" id="WP_252445073.1">
    <property type="nucleotide sequence ID" value="NZ_JAGSOV010000073.1"/>
</dbReference>
<proteinExistence type="predicted"/>
<dbReference type="InterPro" id="IPR016032">
    <property type="entry name" value="Sig_transdc_resp-reg_C-effctor"/>
</dbReference>
<evidence type="ECO:0000313" key="4">
    <source>
        <dbReference type="EMBL" id="MCO1659936.1"/>
    </source>
</evidence>
<evidence type="ECO:0000313" key="5">
    <source>
        <dbReference type="Proteomes" id="UP001165283"/>
    </source>
</evidence>
<dbReference type="PANTHER" id="PTHR16305">
    <property type="entry name" value="TESTICULAR SOLUBLE ADENYLYL CYCLASE"/>
    <property type="match status" value="1"/>
</dbReference>
<dbReference type="PROSITE" id="PS00622">
    <property type="entry name" value="HTH_LUXR_1"/>
    <property type="match status" value="1"/>
</dbReference>
<dbReference type="SUPFAM" id="SSF52540">
    <property type="entry name" value="P-loop containing nucleoside triphosphate hydrolases"/>
    <property type="match status" value="1"/>
</dbReference>
<name>A0ABT1AAF8_9PSEU</name>
<dbReference type="CDD" id="cd06170">
    <property type="entry name" value="LuxR_C_like"/>
    <property type="match status" value="1"/>
</dbReference>
<dbReference type="InterPro" id="IPR027417">
    <property type="entry name" value="P-loop_NTPase"/>
</dbReference>
<feature type="domain" description="HTH luxR-type" evidence="3">
    <location>
        <begin position="858"/>
        <end position="923"/>
    </location>
</feature>
<keyword evidence="1" id="KW-0547">Nucleotide-binding</keyword>
<dbReference type="InterPro" id="IPR041664">
    <property type="entry name" value="AAA_16"/>
</dbReference>
<organism evidence="4 5">
    <name type="scientific">Pseudonocardia humida</name>
    <dbReference type="NCBI Taxonomy" id="2800819"/>
    <lineage>
        <taxon>Bacteria</taxon>
        <taxon>Bacillati</taxon>
        <taxon>Actinomycetota</taxon>
        <taxon>Actinomycetes</taxon>
        <taxon>Pseudonocardiales</taxon>
        <taxon>Pseudonocardiaceae</taxon>
        <taxon>Pseudonocardia</taxon>
    </lineage>
</organism>
<dbReference type="SUPFAM" id="SSF46894">
    <property type="entry name" value="C-terminal effector domain of the bipartite response regulators"/>
    <property type="match status" value="1"/>
</dbReference>
<dbReference type="InterPro" id="IPR036388">
    <property type="entry name" value="WH-like_DNA-bd_sf"/>
</dbReference>
<dbReference type="Proteomes" id="UP001165283">
    <property type="component" value="Unassembled WGS sequence"/>
</dbReference>
<comment type="caution">
    <text evidence="4">The sequence shown here is derived from an EMBL/GenBank/DDBJ whole genome shotgun (WGS) entry which is preliminary data.</text>
</comment>
<dbReference type="PROSITE" id="PS50043">
    <property type="entry name" value="HTH_LUXR_2"/>
    <property type="match status" value="1"/>
</dbReference>
<dbReference type="PANTHER" id="PTHR16305:SF35">
    <property type="entry name" value="TRANSCRIPTIONAL ACTIVATOR DOMAIN"/>
    <property type="match status" value="1"/>
</dbReference>
<keyword evidence="2" id="KW-0067">ATP-binding</keyword>
<dbReference type="InterPro" id="IPR000792">
    <property type="entry name" value="Tscrpt_reg_LuxR_C"/>
</dbReference>
<sequence>MAGGRLRTGLRGRRRECEALDRLLEDVRAGQSRVLVVRGEAGVGKSALLAHLRARASGCRIARAAGVESEMELAFAGLHQLCAPMLDHLERLPAPQREALGTAFGLTAGPAPDRFLVGLAVLGLISEVAEREPLLCEIDDAQWLDRASAQVLAFVARRLLAESAAMVFAVRSGSGGHEHPDHPELAGLPELAVGGLTDRDANALLDQAIRGRLDERVRDRIVAEARGNPLALLELPRELTPAELAGGFGLPAALPAALPLAGRIEQSFLRRLGSLPPDTQRLLLVAAAEPVGDAALLRRAADRLRIAPDAATPAVGEGLVEFGVHVRFRHPLVRSAVYRAATPDERRAAHRALAEATDSETDLDRRAWHRAQAAVGPDDEVAEELLRTAGRAQARGGVAATAAFLERAAALTADAALQGARALAAAQAKLEAGAPDAARTLAATAGLAPLDELRRALLQRLRAQIAFALGNGGEAPPLLLDAAARLVPLDVGLARQTCLEALAAGIFTGRLGDGRDARTIARTATTASQPPGATDLLLDGLATRVTEGYAASVPILRSALAAFRDDDLPADAQRWLWLACRVAADLWDHETWDELSRRGVRLARDAGALDVLPTAAQYRAGAHVHAGEYDAASVLMEEAAAITHATGTASLADPSGMLPAYRGHEAEALVLIEAARREATARGQGMALSLNECAHAVLCNGLGRYGDALAAAERACAQAELSLYGLALVELVEAAVRCDAGRLAASALERLCARTGASGSDWALGIEARSRGLATTGPSAEVHYREAIERLSRGRLVPHLARAHLVYGEWLRRENRRSEAREQLRTAHGMLDRIGAEAFAERARRELAATGERVRRQTVDSYDELTSQELQIARLAGRGRTNPQIGAELFLSPRTVEWHLHNVFAKLGITSRRALAKALPDRGRLVAASRSAPSG</sequence>
<accession>A0ABT1AAF8</accession>
<dbReference type="SMART" id="SM00421">
    <property type="entry name" value="HTH_LUXR"/>
    <property type="match status" value="1"/>
</dbReference>
<dbReference type="PRINTS" id="PR00038">
    <property type="entry name" value="HTHLUXR"/>
</dbReference>
<dbReference type="EMBL" id="JAGSOV010000073">
    <property type="protein sequence ID" value="MCO1659936.1"/>
    <property type="molecule type" value="Genomic_DNA"/>
</dbReference>
<gene>
    <name evidence="4" type="ORF">KDL28_33235</name>
</gene>
<reference evidence="4" key="1">
    <citation type="submission" date="2021-04" db="EMBL/GenBank/DDBJ databases">
        <title>Pseudonocardia sp. nov., isolated from sandy soil of mangrove forest.</title>
        <authorList>
            <person name="Zan Z."/>
            <person name="Huang R."/>
            <person name="Liu W."/>
        </authorList>
    </citation>
    <scope>NUCLEOTIDE SEQUENCE</scope>
    <source>
        <strain evidence="4">S2-4</strain>
    </source>
</reference>